<keyword evidence="1" id="KW-0813">Transport</keyword>
<evidence type="ECO:0000313" key="2">
    <source>
        <dbReference type="EMBL" id="VFU43276.1"/>
    </source>
</evidence>
<gene>
    <name evidence="2" type="ORF">SVIM_LOCUS263717</name>
</gene>
<name>A0A6N2LSL9_SALVM</name>
<dbReference type="GO" id="GO:0000145">
    <property type="term" value="C:exocyst"/>
    <property type="evidence" value="ECO:0007669"/>
    <property type="project" value="UniProtKB-UniRule"/>
</dbReference>
<reference evidence="2" key="1">
    <citation type="submission" date="2019-03" db="EMBL/GenBank/DDBJ databases">
        <authorList>
            <person name="Mank J."/>
            <person name="Almeida P."/>
        </authorList>
    </citation>
    <scope>NUCLEOTIDE SEQUENCE</scope>
    <source>
        <strain evidence="2">78183</strain>
    </source>
</reference>
<dbReference type="GO" id="GO:0006893">
    <property type="term" value="P:Golgi to plasma membrane transport"/>
    <property type="evidence" value="ECO:0007669"/>
    <property type="project" value="TreeGrafter"/>
</dbReference>
<organism evidence="2">
    <name type="scientific">Salix viminalis</name>
    <name type="common">Common osier</name>
    <name type="synonym">Basket willow</name>
    <dbReference type="NCBI Taxonomy" id="40686"/>
    <lineage>
        <taxon>Eukaryota</taxon>
        <taxon>Viridiplantae</taxon>
        <taxon>Streptophyta</taxon>
        <taxon>Embryophyta</taxon>
        <taxon>Tracheophyta</taxon>
        <taxon>Spermatophyta</taxon>
        <taxon>Magnoliopsida</taxon>
        <taxon>eudicotyledons</taxon>
        <taxon>Gunneridae</taxon>
        <taxon>Pentapetalae</taxon>
        <taxon>rosids</taxon>
        <taxon>fabids</taxon>
        <taxon>Malpighiales</taxon>
        <taxon>Salicaceae</taxon>
        <taxon>Saliceae</taxon>
        <taxon>Salix</taxon>
    </lineage>
</organism>
<comment type="similarity">
    <text evidence="1">Belongs to the SEC8 family.</text>
</comment>
<dbReference type="GO" id="GO:0090522">
    <property type="term" value="P:vesicle tethering involved in exocytosis"/>
    <property type="evidence" value="ECO:0007669"/>
    <property type="project" value="UniProtKB-UniRule"/>
</dbReference>
<dbReference type="InterPro" id="IPR039682">
    <property type="entry name" value="Sec8/EXOC4"/>
</dbReference>
<accession>A0A6N2LSL9</accession>
<sequence length="105" mass="11788">MKDAVLEKQSYMLIGRHDIEKLMRFDPASAYLPNSVSASNMVSSASDAESLEIESELSELLFNLRPIKQENLIHDDNKLILLASLSDSLEYAWAKNLTITKSSSR</sequence>
<comment type="function">
    <text evidence="1">Component of the exocyst complex involved in the docking of exocytic vesicles with fusion sites on the plasma membrane.</text>
</comment>
<dbReference type="GO" id="GO:0006612">
    <property type="term" value="P:protein targeting to membrane"/>
    <property type="evidence" value="ECO:0007669"/>
    <property type="project" value="UniProtKB-UniRule"/>
</dbReference>
<dbReference type="PANTHER" id="PTHR14146">
    <property type="entry name" value="EXOCYST COMPLEX COMPONENT 4"/>
    <property type="match status" value="1"/>
</dbReference>
<proteinExistence type="inferred from homology"/>
<dbReference type="GO" id="GO:0015031">
    <property type="term" value="P:protein transport"/>
    <property type="evidence" value="ECO:0007669"/>
    <property type="project" value="UniProtKB-KW"/>
</dbReference>
<protein>
    <recommendedName>
        <fullName evidence="1">Exocyst complex component Sec8</fullName>
    </recommendedName>
</protein>
<dbReference type="PANTHER" id="PTHR14146:SF0">
    <property type="entry name" value="EXOCYST COMPLEX COMPONENT 4"/>
    <property type="match status" value="1"/>
</dbReference>
<dbReference type="EMBL" id="CAADRP010001596">
    <property type="protein sequence ID" value="VFU43276.1"/>
    <property type="molecule type" value="Genomic_DNA"/>
</dbReference>
<keyword evidence="1" id="KW-0653">Protein transport</keyword>
<dbReference type="AlphaFoldDB" id="A0A6N2LSL9"/>
<keyword evidence="1" id="KW-0268">Exocytosis</keyword>
<evidence type="ECO:0000256" key="1">
    <source>
        <dbReference type="RuleBase" id="RU367079"/>
    </source>
</evidence>